<dbReference type="PROSITE" id="PS50042">
    <property type="entry name" value="CNMP_BINDING_3"/>
    <property type="match status" value="1"/>
</dbReference>
<dbReference type="InterPro" id="IPR014710">
    <property type="entry name" value="RmlC-like_jellyroll"/>
</dbReference>
<dbReference type="AlphaFoldDB" id="A0A845UY77"/>
<dbReference type="RefSeq" id="WP_164212189.1">
    <property type="nucleotide sequence ID" value="NZ_JAAGSC010000044.1"/>
</dbReference>
<dbReference type="InterPro" id="IPR036390">
    <property type="entry name" value="WH_DNA-bd_sf"/>
</dbReference>
<dbReference type="InterPro" id="IPR050397">
    <property type="entry name" value="Env_Response_Regulators"/>
</dbReference>
<evidence type="ECO:0000313" key="6">
    <source>
        <dbReference type="Proteomes" id="UP000484885"/>
    </source>
</evidence>
<dbReference type="GO" id="GO:0003677">
    <property type="term" value="F:DNA binding"/>
    <property type="evidence" value="ECO:0007669"/>
    <property type="project" value="UniProtKB-KW"/>
</dbReference>
<dbReference type="PANTHER" id="PTHR24567">
    <property type="entry name" value="CRP FAMILY TRANSCRIPTIONAL REGULATORY PROTEIN"/>
    <property type="match status" value="1"/>
</dbReference>
<feature type="domain" description="Cyclic nucleotide-binding" evidence="4">
    <location>
        <begin position="10"/>
        <end position="95"/>
    </location>
</feature>
<dbReference type="GO" id="GO:0003700">
    <property type="term" value="F:DNA-binding transcription factor activity"/>
    <property type="evidence" value="ECO:0007669"/>
    <property type="project" value="TreeGrafter"/>
</dbReference>
<keyword evidence="6" id="KW-1185">Reference proteome</keyword>
<dbReference type="InterPro" id="IPR012318">
    <property type="entry name" value="HTH_CRP"/>
</dbReference>
<dbReference type="SMART" id="SM00100">
    <property type="entry name" value="cNMP"/>
    <property type="match status" value="1"/>
</dbReference>
<dbReference type="InterPro" id="IPR000595">
    <property type="entry name" value="cNMP-bd_dom"/>
</dbReference>
<dbReference type="Pfam" id="PF13545">
    <property type="entry name" value="HTH_Crp_2"/>
    <property type="match status" value="1"/>
</dbReference>
<dbReference type="Gene3D" id="2.60.120.10">
    <property type="entry name" value="Jelly Rolls"/>
    <property type="match status" value="1"/>
</dbReference>
<sequence>MNSKPESNQLLALLPQESKDRIFPQLQEVTLAQGENVYVDGSDMDYVYFPVDCLISLVYVRRSGRSAEISVLGREGIVGIAISIGEDRTPSRAAVQIPGMAYRLSTPVFRRQVGSDPSFRWLMLSYSRSLIAQMAQTASCNRHHTLDQQLCRWLLLSMDRLPSQQLTLTDKLLAEMLGVAQDDIVDVAKRLHDAGIIRYEAGTIMVLDRGGLEKFCCECYSFIMEESDRLAISADPL</sequence>
<protein>
    <submittedName>
        <fullName evidence="5">Crp/Fnr family transcriptional regulator</fullName>
    </submittedName>
</protein>
<dbReference type="CDD" id="cd00038">
    <property type="entry name" value="CAP_ED"/>
    <property type="match status" value="1"/>
</dbReference>
<dbReference type="EMBL" id="JAAGSC010000044">
    <property type="protein sequence ID" value="NDY96793.1"/>
    <property type="molecule type" value="Genomic_DNA"/>
</dbReference>
<evidence type="ECO:0000256" key="2">
    <source>
        <dbReference type="ARBA" id="ARBA00023125"/>
    </source>
</evidence>
<reference evidence="5 6" key="1">
    <citation type="submission" date="2020-02" db="EMBL/GenBank/DDBJ databases">
        <authorList>
            <person name="Zhang X.-Y."/>
        </authorList>
    </citation>
    <scope>NUCLEOTIDE SEQUENCE [LARGE SCALE GENOMIC DNA]</scope>
    <source>
        <strain evidence="5 6">C33</strain>
    </source>
</reference>
<dbReference type="SUPFAM" id="SSF46785">
    <property type="entry name" value="Winged helix' DNA-binding domain"/>
    <property type="match status" value="1"/>
</dbReference>
<dbReference type="Proteomes" id="UP000484885">
    <property type="component" value="Unassembled WGS sequence"/>
</dbReference>
<evidence type="ECO:0000256" key="3">
    <source>
        <dbReference type="ARBA" id="ARBA00023163"/>
    </source>
</evidence>
<evidence type="ECO:0000259" key="4">
    <source>
        <dbReference type="PROSITE" id="PS50042"/>
    </source>
</evidence>
<proteinExistence type="predicted"/>
<keyword evidence="1" id="KW-0805">Transcription regulation</keyword>
<keyword evidence="3" id="KW-0804">Transcription</keyword>
<keyword evidence="2" id="KW-0238">DNA-binding</keyword>
<dbReference type="SUPFAM" id="SSF51206">
    <property type="entry name" value="cAMP-binding domain-like"/>
    <property type="match status" value="1"/>
</dbReference>
<evidence type="ECO:0000256" key="1">
    <source>
        <dbReference type="ARBA" id="ARBA00023015"/>
    </source>
</evidence>
<accession>A0A845UY77</accession>
<evidence type="ECO:0000313" key="5">
    <source>
        <dbReference type="EMBL" id="NDY96793.1"/>
    </source>
</evidence>
<organism evidence="5 6">
    <name type="scientific">Wenzhouxiangella limi</name>
    <dbReference type="NCBI Taxonomy" id="2707351"/>
    <lineage>
        <taxon>Bacteria</taxon>
        <taxon>Pseudomonadati</taxon>
        <taxon>Pseudomonadota</taxon>
        <taxon>Gammaproteobacteria</taxon>
        <taxon>Chromatiales</taxon>
        <taxon>Wenzhouxiangellaceae</taxon>
        <taxon>Wenzhouxiangella</taxon>
    </lineage>
</organism>
<dbReference type="PANTHER" id="PTHR24567:SF74">
    <property type="entry name" value="HTH-TYPE TRANSCRIPTIONAL REGULATOR ARCR"/>
    <property type="match status" value="1"/>
</dbReference>
<dbReference type="GO" id="GO:0005829">
    <property type="term" value="C:cytosol"/>
    <property type="evidence" value="ECO:0007669"/>
    <property type="project" value="TreeGrafter"/>
</dbReference>
<gene>
    <name evidence="5" type="ORF">G3I74_13755</name>
</gene>
<name>A0A845UY77_9GAMM</name>
<dbReference type="InterPro" id="IPR018490">
    <property type="entry name" value="cNMP-bd_dom_sf"/>
</dbReference>
<comment type="caution">
    <text evidence="5">The sequence shown here is derived from an EMBL/GenBank/DDBJ whole genome shotgun (WGS) entry which is preliminary data.</text>
</comment>